<feature type="transmembrane region" description="Helical" evidence="1">
    <location>
        <begin position="266"/>
        <end position="283"/>
    </location>
</feature>
<dbReference type="AlphaFoldDB" id="A0A3T1CIX2"/>
<evidence type="ECO:0000256" key="1">
    <source>
        <dbReference type="SAM" id="Phobius"/>
    </source>
</evidence>
<feature type="transmembrane region" description="Helical" evidence="1">
    <location>
        <begin position="354"/>
        <end position="386"/>
    </location>
</feature>
<dbReference type="Proteomes" id="UP000290057">
    <property type="component" value="Chromosome"/>
</dbReference>
<evidence type="ECO:0000313" key="3">
    <source>
        <dbReference type="Proteomes" id="UP000290057"/>
    </source>
</evidence>
<dbReference type="EMBL" id="AP019389">
    <property type="protein sequence ID" value="BBI20955.1"/>
    <property type="molecule type" value="Genomic_DNA"/>
</dbReference>
<feature type="transmembrane region" description="Helical" evidence="1">
    <location>
        <begin position="295"/>
        <end position="316"/>
    </location>
</feature>
<keyword evidence="3" id="KW-1185">Reference proteome</keyword>
<keyword evidence="1" id="KW-0812">Transmembrane</keyword>
<protein>
    <submittedName>
        <fullName evidence="2">Uncharacterized protein</fullName>
    </submittedName>
</protein>
<evidence type="ECO:0000313" key="2">
    <source>
        <dbReference type="EMBL" id="BBI20955.1"/>
    </source>
</evidence>
<accession>A0A3T1CIX2</accession>
<sequence length="392" mass="42260">MRVALLSVLDNQSRPRTLPAPFRVVAGARLVERQLDIALAAGCETIACLALTVGREVIELQHRAEAAGARFIVIREPRKLSGMVTAQDELLVMAPGILPEEDAVLRHLARPGVLTFPEDPAVQRGYERIDANFAWAGVLLVRGNALEQLAQLPADVDTPSALLRIALQCGARPHPLETRLLDDDIWLRDPSPEQISARERSWVAGHADVAPFTAPGLAVAERMGARLARDTLGSGLSRALAIGSGVAGVLGLGLTLAGWIAPGFGFAVLAALLLAMEAVVRRVSTAGQVRPRVSLLVQALTVLMDPILVLMVAVASPEDTQWLRLFVPVVLIGLLHLGERLAVPRWRRSYQDRVLLSVLFVPAALFGVIQPFVAFIALVVMITLFLTSQPRD</sequence>
<proteinExistence type="predicted"/>
<organism evidence="2 3">
    <name type="scientific">Qipengyuania flava</name>
    <dbReference type="NCBI Taxonomy" id="192812"/>
    <lineage>
        <taxon>Bacteria</taxon>
        <taxon>Pseudomonadati</taxon>
        <taxon>Pseudomonadota</taxon>
        <taxon>Alphaproteobacteria</taxon>
        <taxon>Sphingomonadales</taxon>
        <taxon>Erythrobacteraceae</taxon>
        <taxon>Qipengyuania</taxon>
    </lineage>
</organism>
<reference evidence="2 3" key="1">
    <citation type="submission" date="2019-01" db="EMBL/GenBank/DDBJ databases">
        <title>Complete genome sequence of Erythrobacter flavus KJ5.</title>
        <authorList>
            <person name="Kanesaki Y."/>
            <person name="Brotosudarmo T."/>
            <person name="Moriuchi R."/>
            <person name="Awai K."/>
        </authorList>
    </citation>
    <scope>NUCLEOTIDE SEQUENCE [LARGE SCALE GENOMIC DNA]</scope>
    <source>
        <strain evidence="2 3">KJ5</strain>
    </source>
</reference>
<name>A0A3T1CIX2_9SPHN</name>
<gene>
    <name evidence="2" type="ORF">EKJ_18020</name>
</gene>
<feature type="transmembrane region" description="Helical" evidence="1">
    <location>
        <begin position="322"/>
        <end position="342"/>
    </location>
</feature>
<keyword evidence="1" id="KW-1133">Transmembrane helix</keyword>
<keyword evidence="1" id="KW-0472">Membrane</keyword>